<evidence type="ECO:0000313" key="1">
    <source>
        <dbReference type="EMBL" id="EFK54254.1"/>
    </source>
</evidence>
<gene>
    <name evidence="1" type="ORF">HMPREF0291_11911</name>
</gene>
<keyword evidence="2" id="KW-1185">Reference proteome</keyword>
<organism evidence="1 2">
    <name type="scientific">Corynebacterium genitalium ATCC 33030</name>
    <dbReference type="NCBI Taxonomy" id="585529"/>
    <lineage>
        <taxon>Bacteria</taxon>
        <taxon>Bacillati</taxon>
        <taxon>Actinomycetota</taxon>
        <taxon>Actinomycetes</taxon>
        <taxon>Mycobacteriales</taxon>
        <taxon>Corynebacteriaceae</taxon>
        <taxon>Corynebacterium</taxon>
    </lineage>
</organism>
<sequence>MDSQTFSAKVHHFSSQSEDLLNDTLVGRTELSDFLISKDKNRATFNLTKSLEIEQSGSDRLSLRCEYRLCTSSDGTQIAIETSSYKVQFKALQKFVPIVRLSMNAMLETNRLVIFSFILIRCRWAYSSREPENTMPQRTSKTFTSRWVIDDSELVLKMSSNY</sequence>
<dbReference type="AlphaFoldDB" id="D7WDM3"/>
<dbReference type="EMBL" id="ACLJ02000003">
    <property type="protein sequence ID" value="EFK54254.1"/>
    <property type="molecule type" value="Genomic_DNA"/>
</dbReference>
<proteinExistence type="predicted"/>
<dbReference type="STRING" id="585529.HMPREF0291_11911"/>
<dbReference type="RefSeq" id="WP_005290755.1">
    <property type="nucleotide sequence ID" value="NZ_CM000961.1"/>
</dbReference>
<dbReference type="Proteomes" id="UP000004208">
    <property type="component" value="Unassembled WGS sequence"/>
</dbReference>
<accession>D7WDM3</accession>
<dbReference type="OrthoDB" id="4086179at2"/>
<protein>
    <submittedName>
        <fullName evidence="1">Uncharacterized protein</fullName>
    </submittedName>
</protein>
<reference evidence="1" key="1">
    <citation type="submission" date="2010-06" db="EMBL/GenBank/DDBJ databases">
        <authorList>
            <person name="Muzny D."/>
            <person name="Qin X."/>
            <person name="Buhay C."/>
            <person name="Dugan-Rocha S."/>
            <person name="Ding Y."/>
            <person name="Chen G."/>
            <person name="Hawes A."/>
            <person name="Holder M."/>
            <person name="Jhangiani S."/>
            <person name="Johnson A."/>
            <person name="Khan Z."/>
            <person name="Li Z."/>
            <person name="Liu W."/>
            <person name="Liu X."/>
            <person name="Perez L."/>
            <person name="Shen H."/>
            <person name="Wang Q."/>
            <person name="Watt J."/>
            <person name="Xi L."/>
            <person name="Xin Y."/>
            <person name="Zhou J."/>
            <person name="Deng J."/>
            <person name="Jiang H."/>
            <person name="Liu Y."/>
            <person name="Qu J."/>
            <person name="Song X.-Z."/>
            <person name="Zhang L."/>
            <person name="Villasana D."/>
            <person name="Johnson A."/>
            <person name="Liu J."/>
            <person name="Liyanage D."/>
            <person name="Lorensuhewa L."/>
            <person name="Robinson T."/>
            <person name="Song A."/>
            <person name="Song B.-B."/>
            <person name="Dinh H."/>
            <person name="Thornton R."/>
            <person name="Coyle M."/>
            <person name="Francisco L."/>
            <person name="Jackson L."/>
            <person name="Javaid M."/>
            <person name="Korchina V."/>
            <person name="Kovar C."/>
            <person name="Mata R."/>
            <person name="Mathew T."/>
            <person name="Ngo R."/>
            <person name="Nguyen L."/>
            <person name="Nguyen N."/>
            <person name="Okwuonu G."/>
            <person name="Ongeri F."/>
            <person name="Pham C."/>
            <person name="Simmons D."/>
            <person name="Wilczek-Boney K."/>
            <person name="Hale W."/>
            <person name="Jakkamsetti A."/>
            <person name="Pham P."/>
            <person name="Ruth R."/>
            <person name="San Lucas F."/>
            <person name="Warren J."/>
            <person name="Zhang J."/>
            <person name="Zhao Z."/>
            <person name="Zhou C."/>
            <person name="Zhu D."/>
            <person name="Lee S."/>
            <person name="Bess C."/>
            <person name="Blankenburg K."/>
            <person name="Forbes L."/>
            <person name="Fu Q."/>
            <person name="Gubbala S."/>
            <person name="Hirani K."/>
            <person name="Jayaseelan J.C."/>
            <person name="Lara F."/>
            <person name="Munidasa M."/>
            <person name="Palculict T."/>
            <person name="Patil S."/>
            <person name="Pu L.-L."/>
            <person name="Saada N."/>
            <person name="Tang L."/>
            <person name="Weissenberger G."/>
            <person name="Zhu Y."/>
            <person name="Hemphill L."/>
            <person name="Shang Y."/>
            <person name="Youmans B."/>
            <person name="Ayvaz T."/>
            <person name="Ross M."/>
            <person name="Santibanez J."/>
            <person name="Aqrawi P."/>
            <person name="Gross S."/>
            <person name="Joshi V."/>
            <person name="Fowler G."/>
            <person name="Nazareth L."/>
            <person name="Reid J."/>
            <person name="Worley K."/>
            <person name="Petrosino J."/>
            <person name="Highlander S."/>
            <person name="Gibbs R."/>
        </authorList>
    </citation>
    <scope>NUCLEOTIDE SEQUENCE [LARGE SCALE GENOMIC DNA]</scope>
    <source>
        <strain evidence="1">ATCC 33030</strain>
    </source>
</reference>
<comment type="caution">
    <text evidence="1">The sequence shown here is derived from an EMBL/GenBank/DDBJ whole genome shotgun (WGS) entry which is preliminary data.</text>
</comment>
<dbReference type="HOGENOM" id="CLU_1632593_0_0_11"/>
<evidence type="ECO:0000313" key="2">
    <source>
        <dbReference type="Proteomes" id="UP000004208"/>
    </source>
</evidence>
<name>D7WDM3_9CORY</name>